<dbReference type="AlphaFoldDB" id="A0A6P6Y2T8"/>
<proteinExistence type="inferred from homology"/>
<evidence type="ECO:0000313" key="10">
    <source>
        <dbReference type="Proteomes" id="UP000515146"/>
    </source>
</evidence>
<dbReference type="PRINTS" id="PR00622">
    <property type="entry name" value="HISTONEH3"/>
</dbReference>
<evidence type="ECO:0000256" key="2">
    <source>
        <dbReference type="ARBA" id="ARBA00004286"/>
    </source>
</evidence>
<dbReference type="Proteomes" id="UP000515146">
    <property type="component" value="Unplaced"/>
</dbReference>
<dbReference type="RefSeq" id="XP_027198664.1">
    <property type="nucleotide sequence ID" value="XM_027342863.1"/>
</dbReference>
<reference evidence="11" key="1">
    <citation type="submission" date="2025-08" db="UniProtKB">
        <authorList>
            <consortium name="RefSeq"/>
        </authorList>
    </citation>
    <scope>IDENTIFICATION</scope>
    <source>
        <strain evidence="11">Airmid</strain>
    </source>
</reference>
<dbReference type="InterPro" id="IPR009072">
    <property type="entry name" value="Histone-fold"/>
</dbReference>
<dbReference type="GO" id="GO:0046982">
    <property type="term" value="F:protein heterodimerization activity"/>
    <property type="evidence" value="ECO:0007669"/>
    <property type="project" value="InterPro"/>
</dbReference>
<dbReference type="OMA" id="PKMIASK"/>
<evidence type="ECO:0000259" key="9">
    <source>
        <dbReference type="Pfam" id="PF00125"/>
    </source>
</evidence>
<evidence type="ECO:0000313" key="11">
    <source>
        <dbReference type="RefSeq" id="XP_027198664.1"/>
    </source>
</evidence>
<evidence type="ECO:0000256" key="6">
    <source>
        <dbReference type="ARBA" id="ARBA00023242"/>
    </source>
</evidence>
<dbReference type="GO" id="GO:0005634">
    <property type="term" value="C:nucleus"/>
    <property type="evidence" value="ECO:0007669"/>
    <property type="project" value="UniProtKB-SubCell"/>
</dbReference>
<keyword evidence="6" id="KW-0539">Nucleus</keyword>
<dbReference type="GO" id="GO:0000786">
    <property type="term" value="C:nucleosome"/>
    <property type="evidence" value="ECO:0007669"/>
    <property type="project" value="UniProtKB-KW"/>
</dbReference>
<dbReference type="SMART" id="SM00428">
    <property type="entry name" value="H3"/>
    <property type="match status" value="1"/>
</dbReference>
<comment type="subcellular location">
    <subcellularLocation>
        <location evidence="2">Chromosome</location>
    </subcellularLocation>
    <subcellularLocation>
        <location evidence="1">Nucleus</location>
    </subcellularLocation>
</comment>
<dbReference type="Gene3D" id="1.10.20.10">
    <property type="entry name" value="Histone, subunit A"/>
    <property type="match status" value="1"/>
</dbReference>
<evidence type="ECO:0000256" key="3">
    <source>
        <dbReference type="ARBA" id="ARBA00010343"/>
    </source>
</evidence>
<evidence type="ECO:0000256" key="7">
    <source>
        <dbReference type="ARBA" id="ARBA00023269"/>
    </source>
</evidence>
<dbReference type="GO" id="GO:0030527">
    <property type="term" value="F:structural constituent of chromatin"/>
    <property type="evidence" value="ECO:0007669"/>
    <property type="project" value="InterPro"/>
</dbReference>
<dbReference type="InParanoid" id="A0A6P6Y2T8"/>
<dbReference type="PANTHER" id="PTHR45810">
    <property type="entry name" value="HISTONE H3.2"/>
    <property type="match status" value="1"/>
</dbReference>
<dbReference type="InterPro" id="IPR000164">
    <property type="entry name" value="Histone_H3/CENP-A"/>
</dbReference>
<dbReference type="GO" id="GO:0003677">
    <property type="term" value="F:DNA binding"/>
    <property type="evidence" value="ECO:0007669"/>
    <property type="project" value="UniProtKB-KW"/>
</dbReference>
<keyword evidence="5" id="KW-0238">DNA-binding</keyword>
<name>A0A6P6Y2T8_DERPT</name>
<dbReference type="FunFam" id="1.10.20.10:FF:000085">
    <property type="entry name" value="Histone H3.2"/>
    <property type="match status" value="1"/>
</dbReference>
<evidence type="ECO:0000256" key="5">
    <source>
        <dbReference type="ARBA" id="ARBA00023125"/>
    </source>
</evidence>
<keyword evidence="10" id="KW-1185">Reference proteome</keyword>
<gene>
    <name evidence="11" type="primary">LOC113792905</name>
</gene>
<evidence type="ECO:0000256" key="4">
    <source>
        <dbReference type="ARBA" id="ARBA00022454"/>
    </source>
</evidence>
<protein>
    <submittedName>
        <fullName evidence="11">Histone H3-like</fullName>
    </submittedName>
</protein>
<feature type="domain" description="Core Histone H2A/H2B/H3" evidence="9">
    <location>
        <begin position="70"/>
        <end position="159"/>
    </location>
</feature>
<organism evidence="10 11">
    <name type="scientific">Dermatophagoides pteronyssinus</name>
    <name type="common">European house dust mite</name>
    <dbReference type="NCBI Taxonomy" id="6956"/>
    <lineage>
        <taxon>Eukaryota</taxon>
        <taxon>Metazoa</taxon>
        <taxon>Ecdysozoa</taxon>
        <taxon>Arthropoda</taxon>
        <taxon>Chelicerata</taxon>
        <taxon>Arachnida</taxon>
        <taxon>Acari</taxon>
        <taxon>Acariformes</taxon>
        <taxon>Sarcoptiformes</taxon>
        <taxon>Astigmata</taxon>
        <taxon>Psoroptidia</taxon>
        <taxon>Analgoidea</taxon>
        <taxon>Pyroglyphidae</taxon>
        <taxon>Dermatophagoidinae</taxon>
        <taxon>Dermatophagoides</taxon>
    </lineage>
</organism>
<feature type="region of interest" description="Disordered" evidence="8">
    <location>
        <begin position="18"/>
        <end position="46"/>
    </location>
</feature>
<dbReference type="InterPro" id="IPR007125">
    <property type="entry name" value="H2A/H2B/H3"/>
</dbReference>
<sequence length="167" mass="19201">MSRIKQAPKHYSIQITIRKQNSKMEKKKTKSSSSTTTTPKKNKTKSKLLERSVIDFETKSELLKQKRYRPGTMALREIRNYQKLNKLSIPKQNFQRLIQSLTNDIYGNGRYRMQKSAIEAIQEASESYLINLLHDTNLLAIHAKRVTIMPKDLRLAIRIRGGGGGGQ</sequence>
<evidence type="ECO:0000256" key="1">
    <source>
        <dbReference type="ARBA" id="ARBA00004123"/>
    </source>
</evidence>
<dbReference type="CDD" id="cd22911">
    <property type="entry name" value="HFD_H3"/>
    <property type="match status" value="1"/>
</dbReference>
<evidence type="ECO:0000256" key="8">
    <source>
        <dbReference type="SAM" id="MobiDB-lite"/>
    </source>
</evidence>
<dbReference type="OrthoDB" id="420022at2759"/>
<keyword evidence="7" id="KW-0544">Nucleosome core</keyword>
<dbReference type="Pfam" id="PF00125">
    <property type="entry name" value="Histone"/>
    <property type="match status" value="1"/>
</dbReference>
<keyword evidence="4" id="KW-0158">Chromosome</keyword>
<accession>A0A6P6Y2T8</accession>
<dbReference type="SUPFAM" id="SSF47113">
    <property type="entry name" value="Histone-fold"/>
    <property type="match status" value="1"/>
</dbReference>
<comment type="similarity">
    <text evidence="3">Belongs to the histone H3 family.</text>
</comment>
<dbReference type="KEGG" id="dpte:113792905"/>